<sequence length="260" mass="28566">MNPTQTLEVQRMRGMRNGALAVAVFLFAMVPWRLSTLPGPGPMRLLAWHAGLWGLAVLAYALLLDRPRFRGRNAERHAFALMLLGLAVTGSQLYLYGRLQESASILIVSLASGVVLNRRIALAAFQAILLATWTALALSVAGPAQTGTWVFDIVLAGLFAISVQELRRRSLAALERRLARQRVLIRTNTTLVAELQEALGNVQSLSGLIPICAHCKKIRNDGGYWEQVESYLHAHSEIEFTHGICPDCATAMREELTAAR</sequence>
<reference evidence="3" key="1">
    <citation type="journal article" date="2023" name="Int. J. Syst. Evol. Microbiol.">
        <title>Mesoterricola silvestris gen. nov., sp. nov., Mesoterricola sediminis sp. nov., Geothrix oryzae sp. nov., Geothrix edaphica sp. nov., Geothrix rubra sp. nov., and Geothrix limicola sp. nov., six novel members of Acidobacteriota isolated from soils.</title>
        <authorList>
            <person name="Itoh H."/>
            <person name="Sugisawa Y."/>
            <person name="Mise K."/>
            <person name="Xu Z."/>
            <person name="Kuniyasu M."/>
            <person name="Ushijima N."/>
            <person name="Kawano K."/>
            <person name="Kobayashi E."/>
            <person name="Shiratori Y."/>
            <person name="Masuda Y."/>
            <person name="Senoo K."/>
        </authorList>
    </citation>
    <scope>NUCLEOTIDE SEQUENCE [LARGE SCALE GENOMIC DNA]</scope>
    <source>
        <strain evidence="3">W79</strain>
    </source>
</reference>
<dbReference type="KEGG" id="msil:METEAL_18630"/>
<dbReference type="RefSeq" id="WP_316415603.1">
    <property type="nucleotide sequence ID" value="NZ_AP027080.1"/>
</dbReference>
<gene>
    <name evidence="2" type="ORF">METEAL_18630</name>
</gene>
<keyword evidence="1" id="KW-1133">Transmembrane helix</keyword>
<dbReference type="EMBL" id="AP027080">
    <property type="protein sequence ID" value="BDU72689.1"/>
    <property type="molecule type" value="Genomic_DNA"/>
</dbReference>
<evidence type="ECO:0000256" key="1">
    <source>
        <dbReference type="SAM" id="Phobius"/>
    </source>
</evidence>
<keyword evidence="1" id="KW-0472">Membrane</keyword>
<proteinExistence type="predicted"/>
<feature type="transmembrane region" description="Helical" evidence="1">
    <location>
        <begin position="77"/>
        <end position="96"/>
    </location>
</feature>
<feature type="transmembrane region" description="Helical" evidence="1">
    <location>
        <begin position="46"/>
        <end position="65"/>
    </location>
</feature>
<feature type="transmembrane region" description="Helical" evidence="1">
    <location>
        <begin position="124"/>
        <end position="142"/>
    </location>
</feature>
<dbReference type="Proteomes" id="UP001238179">
    <property type="component" value="Chromosome"/>
</dbReference>
<name>A0AA48GMP8_9BACT</name>
<dbReference type="AlphaFoldDB" id="A0AA48GMP8"/>
<accession>A0AA48GMP8</accession>
<evidence type="ECO:0000313" key="3">
    <source>
        <dbReference type="Proteomes" id="UP001238179"/>
    </source>
</evidence>
<organism evidence="2 3">
    <name type="scientific">Mesoterricola silvestris</name>
    <dbReference type="NCBI Taxonomy" id="2927979"/>
    <lineage>
        <taxon>Bacteria</taxon>
        <taxon>Pseudomonadati</taxon>
        <taxon>Acidobacteriota</taxon>
        <taxon>Holophagae</taxon>
        <taxon>Holophagales</taxon>
        <taxon>Holophagaceae</taxon>
        <taxon>Mesoterricola</taxon>
    </lineage>
</organism>
<evidence type="ECO:0000313" key="2">
    <source>
        <dbReference type="EMBL" id="BDU72689.1"/>
    </source>
</evidence>
<protein>
    <submittedName>
        <fullName evidence="2">Uncharacterized protein</fullName>
    </submittedName>
</protein>
<keyword evidence="3" id="KW-1185">Reference proteome</keyword>
<keyword evidence="1" id="KW-0812">Transmembrane</keyword>